<dbReference type="AlphaFoldDB" id="A0A645EVG7"/>
<evidence type="ECO:0000313" key="2">
    <source>
        <dbReference type="EMBL" id="MPN06021.1"/>
    </source>
</evidence>
<keyword evidence="1" id="KW-1133">Transmembrane helix</keyword>
<reference evidence="2" key="1">
    <citation type="submission" date="2019-08" db="EMBL/GenBank/DDBJ databases">
        <authorList>
            <person name="Kucharzyk K."/>
            <person name="Murdoch R.W."/>
            <person name="Higgins S."/>
            <person name="Loffler F."/>
        </authorList>
    </citation>
    <scope>NUCLEOTIDE SEQUENCE</scope>
</reference>
<dbReference type="EMBL" id="VSSQ01051903">
    <property type="protein sequence ID" value="MPN06021.1"/>
    <property type="molecule type" value="Genomic_DNA"/>
</dbReference>
<keyword evidence="1" id="KW-0472">Membrane</keyword>
<protein>
    <recommendedName>
        <fullName evidence="3">Zinc transporter ZupT</fullName>
    </recommendedName>
</protein>
<accession>A0A645EVG7</accession>
<gene>
    <name evidence="2" type="ORF">SDC9_153275</name>
</gene>
<organism evidence="2">
    <name type="scientific">bioreactor metagenome</name>
    <dbReference type="NCBI Taxonomy" id="1076179"/>
    <lineage>
        <taxon>unclassified sequences</taxon>
        <taxon>metagenomes</taxon>
        <taxon>ecological metagenomes</taxon>
    </lineage>
</organism>
<name>A0A645EVG7_9ZZZZ</name>
<sequence>MIYAVVEDLMPDFQKSDHPHYGIWAFMIGFAIMMVLEVVLG</sequence>
<feature type="transmembrane region" description="Helical" evidence="1">
    <location>
        <begin position="20"/>
        <end position="40"/>
    </location>
</feature>
<evidence type="ECO:0000256" key="1">
    <source>
        <dbReference type="SAM" id="Phobius"/>
    </source>
</evidence>
<comment type="caution">
    <text evidence="2">The sequence shown here is derived from an EMBL/GenBank/DDBJ whole genome shotgun (WGS) entry which is preliminary data.</text>
</comment>
<proteinExistence type="predicted"/>
<evidence type="ECO:0008006" key="3">
    <source>
        <dbReference type="Google" id="ProtNLM"/>
    </source>
</evidence>
<keyword evidence="1" id="KW-0812">Transmembrane</keyword>